<evidence type="ECO:0000256" key="6">
    <source>
        <dbReference type="SAM" id="Phobius"/>
    </source>
</evidence>
<sequence>MDSKIGKLYPATKFGCVLLLIVLCMFLPGYWFQYAVLPFTMILSLFSHTFRKFFSVFMKSIFLVVLFIFVIQVFIVKNDDSQPLWWIFSFSQMGLENSLSMTSKIVGISSSIIYFFQVTSTKDIHYNLEKSGAPKKLTFVVASTIQLIPQMSNLSKTITDAQKSRGIETEGSLWIRMKSFVPMIGPLVLSSIQQTEERVLTLESRAFSSKNKKTSIYELPKRKIDYLITIVCWLIFASFIIWRVMK</sequence>
<dbReference type="CDD" id="cd16914">
    <property type="entry name" value="EcfT"/>
    <property type="match status" value="1"/>
</dbReference>
<dbReference type="RefSeq" id="WP_086331899.1">
    <property type="nucleotide sequence ID" value="NZ_NGLE02000001.1"/>
</dbReference>
<keyword evidence="2" id="KW-1003">Cell membrane</keyword>
<dbReference type="EMBL" id="NGLE02000001">
    <property type="protein sequence ID" value="MEI5993244.1"/>
    <property type="molecule type" value="Genomic_DNA"/>
</dbReference>
<dbReference type="STRING" id="1834181.A5880_003063"/>
<evidence type="ECO:0000256" key="2">
    <source>
        <dbReference type="ARBA" id="ARBA00022475"/>
    </source>
</evidence>
<dbReference type="OrthoDB" id="166227at2"/>
<keyword evidence="9" id="KW-1185">Reference proteome</keyword>
<feature type="transmembrane region" description="Helical" evidence="6">
    <location>
        <begin position="226"/>
        <end position="245"/>
    </location>
</feature>
<feature type="transmembrane region" description="Helical" evidence="6">
    <location>
        <begin position="12"/>
        <end position="33"/>
    </location>
</feature>
<reference evidence="7 9" key="2">
    <citation type="submission" date="2018-07" db="EMBL/GenBank/DDBJ databases">
        <title>The Genome Sequence of Enterococcus sp. DIV0659b.</title>
        <authorList>
            <consortium name="The Broad Institute Genomics Platform"/>
            <consortium name="The Broad Institute Genomic Center for Infectious Diseases"/>
            <person name="Earl A."/>
            <person name="Manson A."/>
            <person name="Schwartman J."/>
            <person name="Gilmore M."/>
            <person name="Abouelleil A."/>
            <person name="Cao P."/>
            <person name="Chapman S."/>
            <person name="Cusick C."/>
            <person name="Shea T."/>
            <person name="Young S."/>
            <person name="Neafsey D."/>
            <person name="Nusbaum C."/>
            <person name="Birren B."/>
        </authorList>
    </citation>
    <scope>NUCLEOTIDE SEQUENCE [LARGE SCALE GENOMIC DNA]</scope>
    <source>
        <strain evidence="7 9">4G2_DIV0659</strain>
    </source>
</reference>
<evidence type="ECO:0000313" key="9">
    <source>
        <dbReference type="Proteomes" id="UP000195139"/>
    </source>
</evidence>
<dbReference type="PANTHER" id="PTHR34857:SF2">
    <property type="entry name" value="SLL0384 PROTEIN"/>
    <property type="match status" value="1"/>
</dbReference>
<keyword evidence="5 6" id="KW-0472">Membrane</keyword>
<evidence type="ECO:0000313" key="8">
    <source>
        <dbReference type="EMBL" id="OTO05888.1"/>
    </source>
</evidence>
<gene>
    <name evidence="7" type="ORF">A5880_000785</name>
    <name evidence="8" type="ORF">A5880_003063</name>
</gene>
<dbReference type="AlphaFoldDB" id="A0A242C705"/>
<dbReference type="PANTHER" id="PTHR34857">
    <property type="entry name" value="SLL0384 PROTEIN"/>
    <property type="match status" value="1"/>
</dbReference>
<dbReference type="InterPro" id="IPR051611">
    <property type="entry name" value="ECF_transporter_component"/>
</dbReference>
<reference evidence="8" key="1">
    <citation type="submission" date="2017-05" db="EMBL/GenBank/DDBJ databases">
        <title>The Genome Sequence of Enterococcus sp. 4G2_DIV0659.</title>
        <authorList>
            <consortium name="The Broad Institute Genomics Platform"/>
            <consortium name="The Broad Institute Genomic Center for Infectious Diseases"/>
            <person name="Earl A."/>
            <person name="Manson A."/>
            <person name="Schwartman J."/>
            <person name="Gilmore M."/>
            <person name="Abouelleil A."/>
            <person name="Cao P."/>
            <person name="Chapman S."/>
            <person name="Cusick C."/>
            <person name="Shea T."/>
            <person name="Young S."/>
            <person name="Neafsey D."/>
            <person name="Nusbaum C."/>
            <person name="Birren B."/>
        </authorList>
    </citation>
    <scope>NUCLEOTIDE SEQUENCE [LARGE SCALE GENOMIC DNA]</scope>
    <source>
        <strain evidence="8">4G2_DIV0659</strain>
    </source>
</reference>
<comment type="subcellular location">
    <subcellularLocation>
        <location evidence="1">Membrane</location>
        <topology evidence="1">Multi-pass membrane protein</topology>
    </subcellularLocation>
</comment>
<comment type="caution">
    <text evidence="8">The sequence shown here is derived from an EMBL/GenBank/DDBJ whole genome shotgun (WGS) entry which is preliminary data.</text>
</comment>
<dbReference type="EMBL" id="NGLE01000004">
    <property type="protein sequence ID" value="OTO05888.1"/>
    <property type="molecule type" value="Genomic_DNA"/>
</dbReference>
<evidence type="ECO:0000256" key="1">
    <source>
        <dbReference type="ARBA" id="ARBA00004141"/>
    </source>
</evidence>
<dbReference type="GO" id="GO:0005886">
    <property type="term" value="C:plasma membrane"/>
    <property type="evidence" value="ECO:0007669"/>
    <property type="project" value="UniProtKB-ARBA"/>
</dbReference>
<name>A0A242C705_9ENTE</name>
<dbReference type="Proteomes" id="UP000195139">
    <property type="component" value="Unassembled WGS sequence"/>
</dbReference>
<protein>
    <recommendedName>
        <fullName evidence="10">Cobalt transporter</fullName>
    </recommendedName>
</protein>
<proteinExistence type="predicted"/>
<organism evidence="8">
    <name type="scientific">Candidatus Enterococcus mansonii</name>
    <dbReference type="NCBI Taxonomy" id="1834181"/>
    <lineage>
        <taxon>Bacteria</taxon>
        <taxon>Bacillati</taxon>
        <taxon>Bacillota</taxon>
        <taxon>Bacilli</taxon>
        <taxon>Lactobacillales</taxon>
        <taxon>Enterococcaceae</taxon>
        <taxon>Enterococcus</taxon>
    </lineage>
</organism>
<dbReference type="Pfam" id="PF02361">
    <property type="entry name" value="CbiQ"/>
    <property type="match status" value="1"/>
</dbReference>
<evidence type="ECO:0008006" key="10">
    <source>
        <dbReference type="Google" id="ProtNLM"/>
    </source>
</evidence>
<evidence type="ECO:0000256" key="3">
    <source>
        <dbReference type="ARBA" id="ARBA00022692"/>
    </source>
</evidence>
<dbReference type="InterPro" id="IPR003339">
    <property type="entry name" value="ABC/ECF_trnsptr_transmembrane"/>
</dbReference>
<keyword evidence="4 6" id="KW-1133">Transmembrane helix</keyword>
<feature type="transmembrane region" description="Helical" evidence="6">
    <location>
        <begin position="53"/>
        <end position="76"/>
    </location>
</feature>
<evidence type="ECO:0000256" key="5">
    <source>
        <dbReference type="ARBA" id="ARBA00023136"/>
    </source>
</evidence>
<accession>A0A242C705</accession>
<evidence type="ECO:0000256" key="4">
    <source>
        <dbReference type="ARBA" id="ARBA00022989"/>
    </source>
</evidence>
<evidence type="ECO:0000313" key="7">
    <source>
        <dbReference type="EMBL" id="MEI5993244.1"/>
    </source>
</evidence>
<keyword evidence="3 6" id="KW-0812">Transmembrane</keyword>